<dbReference type="KEGG" id="plyc:GXP70_12275"/>
<evidence type="ECO:0000256" key="1">
    <source>
        <dbReference type="ARBA" id="ARBA00023125"/>
    </source>
</evidence>
<dbReference type="PROSITE" id="PS50943">
    <property type="entry name" value="HTH_CROC1"/>
    <property type="match status" value="1"/>
</dbReference>
<dbReference type="GO" id="GO:0003677">
    <property type="term" value="F:DNA binding"/>
    <property type="evidence" value="ECO:0007669"/>
    <property type="project" value="UniProtKB-KW"/>
</dbReference>
<dbReference type="CDD" id="cd00093">
    <property type="entry name" value="HTH_XRE"/>
    <property type="match status" value="1"/>
</dbReference>
<keyword evidence="1" id="KW-0238">DNA-binding</keyword>
<dbReference type="InterPro" id="IPR001387">
    <property type="entry name" value="Cro/C1-type_HTH"/>
</dbReference>
<gene>
    <name evidence="3" type="ORF">GXP70_12275</name>
</gene>
<organism evidence="3 4">
    <name type="scientific">Paenibacillus lycopersici</name>
    <dbReference type="NCBI Taxonomy" id="2704462"/>
    <lineage>
        <taxon>Bacteria</taxon>
        <taxon>Bacillati</taxon>
        <taxon>Bacillota</taxon>
        <taxon>Bacilli</taxon>
        <taxon>Bacillales</taxon>
        <taxon>Paenibacillaceae</taxon>
        <taxon>Paenibacillus</taxon>
    </lineage>
</organism>
<evidence type="ECO:0000259" key="2">
    <source>
        <dbReference type="PROSITE" id="PS50943"/>
    </source>
</evidence>
<dbReference type="SMART" id="SM00530">
    <property type="entry name" value="HTH_XRE"/>
    <property type="match status" value="1"/>
</dbReference>
<proteinExistence type="predicted"/>
<dbReference type="PANTHER" id="PTHR46558:SF11">
    <property type="entry name" value="HTH-TYPE TRANSCRIPTIONAL REGULATOR XRE"/>
    <property type="match status" value="1"/>
</dbReference>
<dbReference type="InterPro" id="IPR010982">
    <property type="entry name" value="Lambda_DNA-bd_dom_sf"/>
</dbReference>
<dbReference type="RefSeq" id="WP_162357019.1">
    <property type="nucleotide sequence ID" value="NZ_CP048209.1"/>
</dbReference>
<accession>A0A6C0G0A6</accession>
<dbReference type="SUPFAM" id="SSF47413">
    <property type="entry name" value="lambda repressor-like DNA-binding domains"/>
    <property type="match status" value="1"/>
</dbReference>
<dbReference type="EMBL" id="CP048209">
    <property type="protein sequence ID" value="QHT60639.1"/>
    <property type="molecule type" value="Genomic_DNA"/>
</dbReference>
<sequence>MDIKKEIGERLRYARDRADIKQNRAAVHVGIHNSTLNKYESGDREADHETMVKLSDLYRVNLHWLLTGEGEMELSDHHDLLKTANQMKNAASLKEQGAGSESTGGRAYFGGADKYTEEELAIGEAAFQAAIKALREQREKKKGE</sequence>
<protein>
    <submittedName>
        <fullName evidence="3">Helix-turn-helix transcriptional regulator</fullName>
    </submittedName>
</protein>
<dbReference type="AlphaFoldDB" id="A0A6C0G0A6"/>
<dbReference type="PANTHER" id="PTHR46558">
    <property type="entry name" value="TRACRIPTIONAL REGULATORY PROTEIN-RELATED-RELATED"/>
    <property type="match status" value="1"/>
</dbReference>
<feature type="domain" description="HTH cro/C1-type" evidence="2">
    <location>
        <begin position="11"/>
        <end position="65"/>
    </location>
</feature>
<reference evidence="3 4" key="1">
    <citation type="submission" date="2020-01" db="EMBL/GenBank/DDBJ databases">
        <title>Paenibacillus sp. nov., isolated from tomato rhizosphere.</title>
        <authorList>
            <person name="Weon H.-Y."/>
            <person name="Lee S.A."/>
        </authorList>
    </citation>
    <scope>NUCLEOTIDE SEQUENCE [LARGE SCALE GENOMIC DNA]</scope>
    <source>
        <strain evidence="3 4">12200R-189</strain>
    </source>
</reference>
<name>A0A6C0G0A6_9BACL</name>
<dbReference type="Proteomes" id="UP000476064">
    <property type="component" value="Chromosome"/>
</dbReference>
<keyword evidence="4" id="KW-1185">Reference proteome</keyword>
<evidence type="ECO:0000313" key="3">
    <source>
        <dbReference type="EMBL" id="QHT60639.1"/>
    </source>
</evidence>
<dbReference type="Pfam" id="PF01381">
    <property type="entry name" value="HTH_3"/>
    <property type="match status" value="1"/>
</dbReference>
<dbReference type="Gene3D" id="1.10.260.40">
    <property type="entry name" value="lambda repressor-like DNA-binding domains"/>
    <property type="match status" value="1"/>
</dbReference>
<evidence type="ECO:0000313" key="4">
    <source>
        <dbReference type="Proteomes" id="UP000476064"/>
    </source>
</evidence>